<feature type="domain" description="NB-ARC" evidence="8">
    <location>
        <begin position="156"/>
        <end position="331"/>
    </location>
</feature>
<evidence type="ECO:0000256" key="5">
    <source>
        <dbReference type="ARBA" id="ARBA00022821"/>
    </source>
</evidence>
<evidence type="ECO:0000259" key="11">
    <source>
        <dbReference type="Pfam" id="PF23598"/>
    </source>
</evidence>
<dbReference type="FunFam" id="3.40.50.300:FF:001091">
    <property type="entry name" value="Probable disease resistance protein At1g61300"/>
    <property type="match status" value="1"/>
</dbReference>
<dbReference type="InterPro" id="IPR041118">
    <property type="entry name" value="Rx_N"/>
</dbReference>
<organism evidence="12">
    <name type="scientific">Sesamum calycinum</name>
    <dbReference type="NCBI Taxonomy" id="2727403"/>
    <lineage>
        <taxon>Eukaryota</taxon>
        <taxon>Viridiplantae</taxon>
        <taxon>Streptophyta</taxon>
        <taxon>Embryophyta</taxon>
        <taxon>Tracheophyta</taxon>
        <taxon>Spermatophyta</taxon>
        <taxon>Magnoliopsida</taxon>
        <taxon>eudicotyledons</taxon>
        <taxon>Gunneridae</taxon>
        <taxon>Pentapetalae</taxon>
        <taxon>asterids</taxon>
        <taxon>lamiids</taxon>
        <taxon>Lamiales</taxon>
        <taxon>Pedaliaceae</taxon>
        <taxon>Sesamum</taxon>
    </lineage>
</organism>
<evidence type="ECO:0000259" key="8">
    <source>
        <dbReference type="Pfam" id="PF00931"/>
    </source>
</evidence>
<dbReference type="InterPro" id="IPR027417">
    <property type="entry name" value="P-loop_NTPase"/>
</dbReference>
<reference evidence="12" key="1">
    <citation type="submission" date="2020-06" db="EMBL/GenBank/DDBJ databases">
        <authorList>
            <person name="Li T."/>
            <person name="Hu X."/>
            <person name="Zhang T."/>
            <person name="Song X."/>
            <person name="Zhang H."/>
            <person name="Dai N."/>
            <person name="Sheng W."/>
            <person name="Hou X."/>
            <person name="Wei L."/>
        </authorList>
    </citation>
    <scope>NUCLEOTIDE SEQUENCE</scope>
    <source>
        <strain evidence="12">KEN8</strain>
        <tissue evidence="12">Leaf</tissue>
    </source>
</reference>
<evidence type="ECO:0000256" key="4">
    <source>
        <dbReference type="ARBA" id="ARBA00022741"/>
    </source>
</evidence>
<dbReference type="InterPro" id="IPR044974">
    <property type="entry name" value="Disease_R_plants"/>
</dbReference>
<comment type="caution">
    <text evidence="12">The sequence shown here is derived from an EMBL/GenBank/DDBJ whole genome shotgun (WGS) entry which is preliminary data.</text>
</comment>
<dbReference type="AlphaFoldDB" id="A0AAW2R9Z7"/>
<dbReference type="Gene3D" id="1.10.10.10">
    <property type="entry name" value="Winged helix-like DNA-binding domain superfamily/Winged helix DNA-binding domain"/>
    <property type="match status" value="1"/>
</dbReference>
<dbReference type="SUPFAM" id="SSF52540">
    <property type="entry name" value="P-loop containing nucleoside triphosphate hydrolases"/>
    <property type="match status" value="1"/>
</dbReference>
<protein>
    <submittedName>
        <fullName evidence="12">Disease resistance protein RPP8</fullName>
    </submittedName>
</protein>
<dbReference type="EMBL" id="JACGWM010000004">
    <property type="protein sequence ID" value="KAL0376819.1"/>
    <property type="molecule type" value="Genomic_DNA"/>
</dbReference>
<keyword evidence="3" id="KW-0677">Repeat</keyword>
<dbReference type="Gene3D" id="3.40.50.300">
    <property type="entry name" value="P-loop containing nucleotide triphosphate hydrolases"/>
    <property type="match status" value="1"/>
</dbReference>
<dbReference type="PANTHER" id="PTHR23155">
    <property type="entry name" value="DISEASE RESISTANCE PROTEIN RP"/>
    <property type="match status" value="1"/>
</dbReference>
<evidence type="ECO:0000256" key="1">
    <source>
        <dbReference type="ARBA" id="ARBA00008894"/>
    </source>
</evidence>
<dbReference type="CDD" id="cd14798">
    <property type="entry name" value="RX-CC_like"/>
    <property type="match status" value="1"/>
</dbReference>
<evidence type="ECO:0000256" key="3">
    <source>
        <dbReference type="ARBA" id="ARBA00022737"/>
    </source>
</evidence>
<dbReference type="GO" id="GO:0043531">
    <property type="term" value="F:ADP binding"/>
    <property type="evidence" value="ECO:0007669"/>
    <property type="project" value="InterPro"/>
</dbReference>
<dbReference type="Pfam" id="PF18052">
    <property type="entry name" value="Rx_N"/>
    <property type="match status" value="1"/>
</dbReference>
<dbReference type="GO" id="GO:0098542">
    <property type="term" value="P:defense response to other organism"/>
    <property type="evidence" value="ECO:0007669"/>
    <property type="project" value="TreeGrafter"/>
</dbReference>
<evidence type="ECO:0000259" key="10">
    <source>
        <dbReference type="Pfam" id="PF23559"/>
    </source>
</evidence>
<feature type="domain" description="Disease resistance N-terminal" evidence="9">
    <location>
        <begin position="5"/>
        <end position="76"/>
    </location>
</feature>
<reference evidence="12" key="2">
    <citation type="journal article" date="2024" name="Plant">
        <title>Genomic evolution and insights into agronomic trait innovations of Sesamum species.</title>
        <authorList>
            <person name="Miao H."/>
            <person name="Wang L."/>
            <person name="Qu L."/>
            <person name="Liu H."/>
            <person name="Sun Y."/>
            <person name="Le M."/>
            <person name="Wang Q."/>
            <person name="Wei S."/>
            <person name="Zheng Y."/>
            <person name="Lin W."/>
            <person name="Duan Y."/>
            <person name="Cao H."/>
            <person name="Xiong S."/>
            <person name="Wang X."/>
            <person name="Wei L."/>
            <person name="Li C."/>
            <person name="Ma Q."/>
            <person name="Ju M."/>
            <person name="Zhao R."/>
            <person name="Li G."/>
            <person name="Mu C."/>
            <person name="Tian Q."/>
            <person name="Mei H."/>
            <person name="Zhang T."/>
            <person name="Gao T."/>
            <person name="Zhang H."/>
        </authorList>
    </citation>
    <scope>NUCLEOTIDE SEQUENCE</scope>
    <source>
        <strain evidence="12">KEN8</strain>
    </source>
</reference>
<dbReference type="InterPro" id="IPR032675">
    <property type="entry name" value="LRR_dom_sf"/>
</dbReference>
<dbReference type="InterPro" id="IPR002182">
    <property type="entry name" value="NB-ARC"/>
</dbReference>
<dbReference type="Pfam" id="PF00931">
    <property type="entry name" value="NB-ARC"/>
    <property type="match status" value="1"/>
</dbReference>
<proteinExistence type="inferred from homology"/>
<comment type="similarity">
    <text evidence="1">Belongs to the disease resistance NB-LRR family.</text>
</comment>
<dbReference type="InterPro" id="IPR036388">
    <property type="entry name" value="WH-like_DNA-bd_sf"/>
</dbReference>
<dbReference type="Pfam" id="PF23598">
    <property type="entry name" value="LRR_14"/>
    <property type="match status" value="1"/>
</dbReference>
<keyword evidence="2" id="KW-0433">Leucine-rich repeat</keyword>
<sequence>MAAFAVTCVMQSLNELLMHEVKNSPELRGRIELIQMKLRQLLSILEIADFRQDADDGIRRWIAETREAAYNIDDLLLVAVSSRKEGSILKKYVVSKGGTNLNNLERKIKVIEEKISTLVSDSRIRNIEQRQREIQSRASLTRSYSHYAEDDFVGLDKEVQELVARLVKEDGDRSYQVLSIIGMGGIGKTTMAKRIYHHADVQRRFHAFAWVCVSQQWQQEDVIREILNKLEPERAREINRMTAPELDMELVEVQKWKRCLIVLDDVWKTDVWDKLRFPFPVRQVKSKVMITTRNREVARYIECTGTTCYLYEQRHLNEEESWDLLKKKVHHGLNITGEHDNSSTFEEDDTASSTDGYRSCLSDEEEDEAVDQLQTLSSDGSIQDQRNQMDMEKLAKEMVAQCGGLPLAVIALGELLMAKSTISSFAEDSKVSTRKLYQLWAAEGFKSQESYQVEEKESIMDMAEHYLSELVQRCMVQVHVDEATGRFKSCRLDDLTRDFCIVKGKEENFVKKVPSRYEPPELVGSPSTSSMATSISTTRRVSIAVDNDFDSYFPPRKENLEHIRSAMFFAKPSNKRNLQTAFDFLCAEFKLLRVLDVERFDFGEKLPESIGNLVHLRYLSLRGSQFEKLPASIGNLKYLQTLDLRAPLRVCVTVPNVLSKLNHLKYLYLPPSHKSTGKLQLSSTSELEILKNFDTKVSDYRDISKLTKLQKLAVIISPATENLAALVNFLKTEQNHIRDYSFRVHYNFQSEREFTVLRQLVSLTNLRKLDLGGPINRLPEHCHFAESLTKLTLRSSGLKQDPMPTLEKLPNLYSLRLRNAFEGNKICCSSQGFPLLRILEILGLNSLEDWTIEEGAMPNLYALKIDECSKLKMVPGGIKHIAALRELVIANMPVDFKNRIRTGQDGWGEDFHKVEHIPLIRIPETGRPNEKRLEKQQSGMQHKLIINSANTSIPFNILNLFRISFTTYYRLLSIFFMGRTFLVRTAGKYWSISAKGMVNFMNQATDLRHFIVK</sequence>
<dbReference type="InterPro" id="IPR038005">
    <property type="entry name" value="RX-like_CC"/>
</dbReference>
<dbReference type="PRINTS" id="PR00364">
    <property type="entry name" value="DISEASERSIST"/>
</dbReference>
<evidence type="ECO:0000256" key="6">
    <source>
        <dbReference type="ARBA" id="ARBA00022840"/>
    </source>
</evidence>
<dbReference type="Gene3D" id="1.20.5.4130">
    <property type="match status" value="1"/>
</dbReference>
<name>A0AAW2R9Z7_9LAMI</name>
<keyword evidence="4" id="KW-0547">Nucleotide-binding</keyword>
<evidence type="ECO:0000313" key="12">
    <source>
        <dbReference type="EMBL" id="KAL0376819.1"/>
    </source>
</evidence>
<dbReference type="GO" id="GO:0005524">
    <property type="term" value="F:ATP binding"/>
    <property type="evidence" value="ECO:0007669"/>
    <property type="project" value="UniProtKB-KW"/>
</dbReference>
<gene>
    <name evidence="12" type="ORF">Scaly_0799500</name>
</gene>
<dbReference type="SUPFAM" id="SSF52058">
    <property type="entry name" value="L domain-like"/>
    <property type="match status" value="1"/>
</dbReference>
<dbReference type="Pfam" id="PF23559">
    <property type="entry name" value="WHD_DRP"/>
    <property type="match status" value="1"/>
</dbReference>
<dbReference type="Gene3D" id="3.80.10.10">
    <property type="entry name" value="Ribonuclease Inhibitor"/>
    <property type="match status" value="1"/>
</dbReference>
<feature type="region of interest" description="Disordered" evidence="7">
    <location>
        <begin position="338"/>
        <end position="358"/>
    </location>
</feature>
<evidence type="ECO:0000256" key="2">
    <source>
        <dbReference type="ARBA" id="ARBA00022614"/>
    </source>
</evidence>
<dbReference type="PANTHER" id="PTHR23155:SF1185">
    <property type="entry name" value="DISEASE RESISTANCE RPP8-LIKE PROTEIN 3-RELATED"/>
    <property type="match status" value="1"/>
</dbReference>
<feature type="domain" description="Disease resistance protein winged helix" evidence="10">
    <location>
        <begin position="425"/>
        <end position="499"/>
    </location>
</feature>
<dbReference type="InterPro" id="IPR055414">
    <property type="entry name" value="LRR_R13L4/SHOC2-like"/>
</dbReference>
<keyword evidence="6" id="KW-0067">ATP-binding</keyword>
<feature type="domain" description="Disease resistance R13L4/SHOC-2-like LRR" evidence="11">
    <location>
        <begin position="585"/>
        <end position="887"/>
    </location>
</feature>
<keyword evidence="5" id="KW-0611">Plant defense</keyword>
<dbReference type="InterPro" id="IPR058922">
    <property type="entry name" value="WHD_DRP"/>
</dbReference>
<evidence type="ECO:0000259" key="9">
    <source>
        <dbReference type="Pfam" id="PF18052"/>
    </source>
</evidence>
<evidence type="ECO:0000256" key="7">
    <source>
        <dbReference type="SAM" id="MobiDB-lite"/>
    </source>
</evidence>
<accession>A0AAW2R9Z7</accession>